<evidence type="ECO:0000313" key="4">
    <source>
        <dbReference type="EMBL" id="KAK4233170.1"/>
    </source>
</evidence>
<dbReference type="PROSITE" id="PS50297">
    <property type="entry name" value="ANK_REP_REGION"/>
    <property type="match status" value="1"/>
</dbReference>
<dbReference type="InterPro" id="IPR002110">
    <property type="entry name" value="Ankyrin_rpt"/>
</dbReference>
<dbReference type="PANTHER" id="PTHR24126:SF14">
    <property type="entry name" value="ANK_REP_REGION DOMAIN-CONTAINING PROTEIN"/>
    <property type="match status" value="1"/>
</dbReference>
<dbReference type="PRINTS" id="PR01415">
    <property type="entry name" value="ANKYRIN"/>
</dbReference>
<comment type="caution">
    <text evidence="4">The sequence shown here is derived from an EMBL/GenBank/DDBJ whole genome shotgun (WGS) entry which is preliminary data.</text>
</comment>
<evidence type="ECO:0000313" key="5">
    <source>
        <dbReference type="Proteomes" id="UP001303760"/>
    </source>
</evidence>
<dbReference type="Gene3D" id="1.25.40.20">
    <property type="entry name" value="Ankyrin repeat-containing domain"/>
    <property type="match status" value="1"/>
</dbReference>
<dbReference type="SUPFAM" id="SSF48403">
    <property type="entry name" value="Ankyrin repeat"/>
    <property type="match status" value="1"/>
</dbReference>
<dbReference type="SMART" id="SM00248">
    <property type="entry name" value="ANK"/>
    <property type="match status" value="3"/>
</dbReference>
<dbReference type="InterPro" id="IPR036770">
    <property type="entry name" value="Ankyrin_rpt-contain_sf"/>
</dbReference>
<feature type="repeat" description="ANK" evidence="3">
    <location>
        <begin position="48"/>
        <end position="80"/>
    </location>
</feature>
<feature type="repeat" description="ANK" evidence="3">
    <location>
        <begin position="15"/>
        <end position="47"/>
    </location>
</feature>
<keyword evidence="2 3" id="KW-0040">ANK repeat</keyword>
<dbReference type="AlphaFoldDB" id="A0AAN7C0W6"/>
<gene>
    <name evidence="4" type="ORF">C8A03DRAFT_19701</name>
</gene>
<protein>
    <submittedName>
        <fullName evidence="4">Ankyrin repeat-containing domain protein</fullName>
    </submittedName>
</protein>
<keyword evidence="5" id="KW-1185">Reference proteome</keyword>
<proteinExistence type="predicted"/>
<dbReference type="PANTHER" id="PTHR24126">
    <property type="entry name" value="ANKYRIN REPEAT, PH AND SEC7 DOMAIN CONTAINING PROTEIN SECG-RELATED"/>
    <property type="match status" value="1"/>
</dbReference>
<evidence type="ECO:0000256" key="2">
    <source>
        <dbReference type="ARBA" id="ARBA00023043"/>
    </source>
</evidence>
<evidence type="ECO:0000256" key="1">
    <source>
        <dbReference type="ARBA" id="ARBA00022737"/>
    </source>
</evidence>
<reference evidence="4" key="1">
    <citation type="journal article" date="2023" name="Mol. Phylogenet. Evol.">
        <title>Genome-scale phylogeny and comparative genomics of the fungal order Sordariales.</title>
        <authorList>
            <person name="Hensen N."/>
            <person name="Bonometti L."/>
            <person name="Westerberg I."/>
            <person name="Brannstrom I.O."/>
            <person name="Guillou S."/>
            <person name="Cros-Aarteil S."/>
            <person name="Calhoun S."/>
            <person name="Haridas S."/>
            <person name="Kuo A."/>
            <person name="Mondo S."/>
            <person name="Pangilinan J."/>
            <person name="Riley R."/>
            <person name="LaButti K."/>
            <person name="Andreopoulos B."/>
            <person name="Lipzen A."/>
            <person name="Chen C."/>
            <person name="Yan M."/>
            <person name="Daum C."/>
            <person name="Ng V."/>
            <person name="Clum A."/>
            <person name="Steindorff A."/>
            <person name="Ohm R.A."/>
            <person name="Martin F."/>
            <person name="Silar P."/>
            <person name="Natvig D.O."/>
            <person name="Lalanne C."/>
            <person name="Gautier V."/>
            <person name="Ament-Velasquez S.L."/>
            <person name="Kruys A."/>
            <person name="Hutchinson M.I."/>
            <person name="Powell A.J."/>
            <person name="Barry K."/>
            <person name="Miller A.N."/>
            <person name="Grigoriev I.V."/>
            <person name="Debuchy R."/>
            <person name="Gladieux P."/>
            <person name="Hiltunen Thoren M."/>
            <person name="Johannesson H."/>
        </authorList>
    </citation>
    <scope>NUCLEOTIDE SEQUENCE</scope>
    <source>
        <strain evidence="4">CBS 532.94</strain>
    </source>
</reference>
<dbReference type="EMBL" id="MU860643">
    <property type="protein sequence ID" value="KAK4233170.1"/>
    <property type="molecule type" value="Genomic_DNA"/>
</dbReference>
<organism evidence="4 5">
    <name type="scientific">Achaetomium macrosporum</name>
    <dbReference type="NCBI Taxonomy" id="79813"/>
    <lineage>
        <taxon>Eukaryota</taxon>
        <taxon>Fungi</taxon>
        <taxon>Dikarya</taxon>
        <taxon>Ascomycota</taxon>
        <taxon>Pezizomycotina</taxon>
        <taxon>Sordariomycetes</taxon>
        <taxon>Sordariomycetidae</taxon>
        <taxon>Sordariales</taxon>
        <taxon>Chaetomiaceae</taxon>
        <taxon>Achaetomium</taxon>
    </lineage>
</organism>
<name>A0AAN7C0W6_9PEZI</name>
<dbReference type="PROSITE" id="PS50088">
    <property type="entry name" value="ANK_REPEAT"/>
    <property type="match status" value="2"/>
</dbReference>
<accession>A0AAN7C0W6</accession>
<evidence type="ECO:0000256" key="3">
    <source>
        <dbReference type="PROSITE-ProRule" id="PRU00023"/>
    </source>
</evidence>
<keyword evidence="1" id="KW-0677">Repeat</keyword>
<reference evidence="4" key="2">
    <citation type="submission" date="2023-05" db="EMBL/GenBank/DDBJ databases">
        <authorList>
            <consortium name="Lawrence Berkeley National Laboratory"/>
            <person name="Steindorff A."/>
            <person name="Hensen N."/>
            <person name="Bonometti L."/>
            <person name="Westerberg I."/>
            <person name="Brannstrom I.O."/>
            <person name="Guillou S."/>
            <person name="Cros-Aarteil S."/>
            <person name="Calhoun S."/>
            <person name="Haridas S."/>
            <person name="Kuo A."/>
            <person name="Mondo S."/>
            <person name="Pangilinan J."/>
            <person name="Riley R."/>
            <person name="Labutti K."/>
            <person name="Andreopoulos B."/>
            <person name="Lipzen A."/>
            <person name="Chen C."/>
            <person name="Yanf M."/>
            <person name="Daum C."/>
            <person name="Ng V."/>
            <person name="Clum A."/>
            <person name="Ohm R."/>
            <person name="Martin F."/>
            <person name="Silar P."/>
            <person name="Natvig D."/>
            <person name="Lalanne C."/>
            <person name="Gautier V."/>
            <person name="Ament-Velasquez S.L."/>
            <person name="Kruys A."/>
            <person name="Hutchinson M.I."/>
            <person name="Powell A.J."/>
            <person name="Barry K."/>
            <person name="Miller A.N."/>
            <person name="Grigoriev I.V."/>
            <person name="Debuchy R."/>
            <person name="Gladieux P."/>
            <person name="Thoren M.H."/>
            <person name="Johannesson H."/>
        </authorList>
    </citation>
    <scope>NUCLEOTIDE SEQUENCE</scope>
    <source>
        <strain evidence="4">CBS 532.94</strain>
    </source>
</reference>
<dbReference type="Proteomes" id="UP001303760">
    <property type="component" value="Unassembled WGS sequence"/>
</dbReference>
<sequence length="214" mass="23576">MALKQACAIDVRDKHGHTLLFNAAMGVNQVLVEELIALGANVNDADQLGWTPLHAAVSRGDVEMTKFLLKCGADIRVAVKDDAPWDVDWPPRQDYSNVAIKTLHLALLSHLETAHPRPLQLLRLLLRSSMDKQVVSTPIEQAFGFTQNVHYIREGESLKEAIEMAELLVQRGAAVGDVALNLTLEQIAQFEGHEELWEALRQGVKGSKGSADDE</sequence>
<dbReference type="Pfam" id="PF12796">
    <property type="entry name" value="Ank_2"/>
    <property type="match status" value="1"/>
</dbReference>